<protein>
    <submittedName>
        <fullName evidence="1">Uncharacterized protein</fullName>
    </submittedName>
</protein>
<evidence type="ECO:0000313" key="2">
    <source>
        <dbReference type="Proteomes" id="UP000751190"/>
    </source>
</evidence>
<sequence>MQGGAARLDWREIVNAKTLTLVADWFADLPDFQRARVRWAFADPIGRPNDPNLVSGSKYEALALRYTDLDRPVQRPKGGYGSAAHGLQALSADALASTAADEEWVPASSVEKKPLHELYTTKAHSESRIKPPEHGPYMRDWAERNLVSTTARFSLPHAPPLPLRVSFLMPVAKLFASILAPNAIARLERWAVVEQATQAQLDAFVEGLYSILATIDRLAGQTTQRRAFRKPELASTVSAKPVVGAYVPPSISAVSPAQKHLEKLRRDQHAELIAMAEQALRDGRVLAGNGGEGVKAMIRAHPFKSQAAPIGGVRVGALESSAQAAASSFTLQDRKNYAGKALGTNASEWARTTASFGRTVGDAPWHGDGYPPGEAGERMRLAAHLDSRPIVLQQDAREKLEAARQRRPAQAMGNVHGYAPPM</sequence>
<dbReference type="AlphaFoldDB" id="A0A8J5X945"/>
<keyword evidence="2" id="KW-1185">Reference proteome</keyword>
<name>A0A8J5X945_DIALT</name>
<dbReference type="Proteomes" id="UP000751190">
    <property type="component" value="Unassembled WGS sequence"/>
</dbReference>
<comment type="caution">
    <text evidence="1">The sequence shown here is derived from an EMBL/GenBank/DDBJ whole genome shotgun (WGS) entry which is preliminary data.</text>
</comment>
<evidence type="ECO:0000313" key="1">
    <source>
        <dbReference type="EMBL" id="KAG8458775.1"/>
    </source>
</evidence>
<reference evidence="1" key="1">
    <citation type="submission" date="2021-05" db="EMBL/GenBank/DDBJ databases">
        <title>The genome of the haptophyte Pavlova lutheri (Diacronema luteri, Pavlovales) - a model for lipid biosynthesis in eukaryotic algae.</title>
        <authorList>
            <person name="Hulatt C.J."/>
            <person name="Posewitz M.C."/>
        </authorList>
    </citation>
    <scope>NUCLEOTIDE SEQUENCE</scope>
    <source>
        <strain evidence="1">NIVA-4/92</strain>
    </source>
</reference>
<organism evidence="1 2">
    <name type="scientific">Diacronema lutheri</name>
    <name type="common">Unicellular marine alga</name>
    <name type="synonym">Monochrysis lutheri</name>
    <dbReference type="NCBI Taxonomy" id="2081491"/>
    <lineage>
        <taxon>Eukaryota</taxon>
        <taxon>Haptista</taxon>
        <taxon>Haptophyta</taxon>
        <taxon>Pavlovophyceae</taxon>
        <taxon>Pavlovales</taxon>
        <taxon>Pavlovaceae</taxon>
        <taxon>Diacronema</taxon>
    </lineage>
</organism>
<gene>
    <name evidence="1" type="ORF">KFE25_005202</name>
</gene>
<dbReference type="EMBL" id="JAGTXO010000047">
    <property type="protein sequence ID" value="KAG8458775.1"/>
    <property type="molecule type" value="Genomic_DNA"/>
</dbReference>
<proteinExistence type="predicted"/>
<accession>A0A8J5X945</accession>